<keyword evidence="2" id="KW-0547">Nucleotide-binding</keyword>
<evidence type="ECO:0000259" key="1">
    <source>
        <dbReference type="Pfam" id="PF13191"/>
    </source>
</evidence>
<dbReference type="Gene3D" id="3.40.50.300">
    <property type="entry name" value="P-loop containing nucleotide triphosphate hydrolases"/>
    <property type="match status" value="1"/>
</dbReference>
<dbReference type="PANTHER" id="PTHR34301">
    <property type="entry name" value="DNA-BINDING PROTEIN-RELATED"/>
    <property type="match status" value="1"/>
</dbReference>
<dbReference type="RefSeq" id="WP_168547262.1">
    <property type="nucleotide sequence ID" value="NZ_BAAAKS010000032.1"/>
</dbReference>
<dbReference type="PANTHER" id="PTHR34301:SF8">
    <property type="entry name" value="ATPASE DOMAIN-CONTAINING PROTEIN"/>
    <property type="match status" value="1"/>
</dbReference>
<dbReference type="Proteomes" id="UP000582646">
    <property type="component" value="Unassembled WGS sequence"/>
</dbReference>
<proteinExistence type="predicted"/>
<dbReference type="Pfam" id="PF13191">
    <property type="entry name" value="AAA_16"/>
    <property type="match status" value="1"/>
</dbReference>
<comment type="caution">
    <text evidence="2">The sequence shown here is derived from an EMBL/GenBank/DDBJ whole genome shotgun (WGS) entry which is preliminary data.</text>
</comment>
<organism evidence="2 3">
    <name type="scientific">Tsukamurella spumae</name>
    <dbReference type="NCBI Taxonomy" id="44753"/>
    <lineage>
        <taxon>Bacteria</taxon>
        <taxon>Bacillati</taxon>
        <taxon>Actinomycetota</taxon>
        <taxon>Actinomycetes</taxon>
        <taxon>Mycobacteriales</taxon>
        <taxon>Tsukamurellaceae</taxon>
        <taxon>Tsukamurella</taxon>
    </lineage>
</organism>
<accession>A0A846X475</accession>
<evidence type="ECO:0000313" key="2">
    <source>
        <dbReference type="EMBL" id="NKY20298.1"/>
    </source>
</evidence>
<dbReference type="InterPro" id="IPR027417">
    <property type="entry name" value="P-loop_NTPase"/>
</dbReference>
<reference evidence="2 3" key="1">
    <citation type="submission" date="2020-04" db="EMBL/GenBank/DDBJ databases">
        <title>MicrobeNet Type strains.</title>
        <authorList>
            <person name="Nicholson A.C."/>
        </authorList>
    </citation>
    <scope>NUCLEOTIDE SEQUENCE [LARGE SCALE GENOMIC DNA]</scope>
    <source>
        <strain evidence="2 3">DSM 44113</strain>
    </source>
</reference>
<dbReference type="EMBL" id="JAAXOQ010000029">
    <property type="protein sequence ID" value="NKY20298.1"/>
    <property type="molecule type" value="Genomic_DNA"/>
</dbReference>
<protein>
    <submittedName>
        <fullName evidence="2">ATP-binding protein</fullName>
    </submittedName>
</protein>
<sequence length="387" mass="42649">MDRELNPFRPGSGLLPPALTGRGQQIEAFNLLIARSTRRIYDRGIMLSGLRGVGKTVLLNHLAGTADQNGWLSIEMEARPSITGNETMVQRFAHELERGLARYSRKYQLKADVIDPIKRLAAAFTASVSLGGAKLEYKPTTSRIEFDLEELIETVCQVLAKKGAALGIFIDEAQDLDRSLLEMLLAVQHRATQRQWPFYLIGAGLPNLPSILADTRSYAERQFSYFTIGALTPDDSADALRRPVQESGAEFTAEALDILVSASNGYPYFLQVYGSEVWNTAPARIFTPDDAFDAVDVGRRALDDGFFPSRWDRATERERAYLRAIAETGEDQPRTASVAAGLGVTLRGASGLRDSTIAKGLVWAPEHGRIAFSVPGMADFIRRQPKD</sequence>
<name>A0A846X475_9ACTN</name>
<dbReference type="GO" id="GO:0005524">
    <property type="term" value="F:ATP binding"/>
    <property type="evidence" value="ECO:0007669"/>
    <property type="project" value="UniProtKB-KW"/>
</dbReference>
<dbReference type="AlphaFoldDB" id="A0A846X475"/>
<feature type="domain" description="Orc1-like AAA ATPase" evidence="1">
    <location>
        <begin position="19"/>
        <end position="193"/>
    </location>
</feature>
<keyword evidence="2" id="KW-0067">ATP-binding</keyword>
<dbReference type="SUPFAM" id="SSF52540">
    <property type="entry name" value="P-loop containing nucleoside triphosphate hydrolases"/>
    <property type="match status" value="1"/>
</dbReference>
<gene>
    <name evidence="2" type="ORF">HF999_18210</name>
</gene>
<evidence type="ECO:0000313" key="3">
    <source>
        <dbReference type="Proteomes" id="UP000582646"/>
    </source>
</evidence>
<dbReference type="InterPro" id="IPR041664">
    <property type="entry name" value="AAA_16"/>
</dbReference>
<keyword evidence="3" id="KW-1185">Reference proteome</keyword>